<dbReference type="Proteomes" id="UP001215598">
    <property type="component" value="Unassembled WGS sequence"/>
</dbReference>
<feature type="non-terminal residue" evidence="1">
    <location>
        <position position="198"/>
    </location>
</feature>
<organism evidence="1 2">
    <name type="scientific">Mycena metata</name>
    <dbReference type="NCBI Taxonomy" id="1033252"/>
    <lineage>
        <taxon>Eukaryota</taxon>
        <taxon>Fungi</taxon>
        <taxon>Dikarya</taxon>
        <taxon>Basidiomycota</taxon>
        <taxon>Agaricomycotina</taxon>
        <taxon>Agaricomycetes</taxon>
        <taxon>Agaricomycetidae</taxon>
        <taxon>Agaricales</taxon>
        <taxon>Marasmiineae</taxon>
        <taxon>Mycenaceae</taxon>
        <taxon>Mycena</taxon>
    </lineage>
</organism>
<evidence type="ECO:0000313" key="2">
    <source>
        <dbReference type="Proteomes" id="UP001215598"/>
    </source>
</evidence>
<name>A0AAD7H475_9AGAR</name>
<gene>
    <name evidence="1" type="ORF">B0H16DRAFT_1343674</name>
</gene>
<comment type="caution">
    <text evidence="1">The sequence shown here is derived from an EMBL/GenBank/DDBJ whole genome shotgun (WGS) entry which is preliminary data.</text>
</comment>
<dbReference type="EMBL" id="JARKIB010000393">
    <property type="protein sequence ID" value="KAJ7711548.1"/>
    <property type="molecule type" value="Genomic_DNA"/>
</dbReference>
<sequence length="198" mass="21083">MVETFAAIHLRSLNDYKGAQGSLQRATVTCTGFTQSAAGGAPSVITNHLKLPKYQLVKSAHGVDDDPRVIAAAKAATDSLKAAHEASTAFLSTVYTVQVEHCRNNSSADACADRFTAELAAYCTECVIGAGFTDGNRYEMCVAMLRAAFTRELEELAIDFTAQLIKANAQKEAKAVTLANARADAEMTDVTKPATEMI</sequence>
<dbReference type="AlphaFoldDB" id="A0AAD7H475"/>
<accession>A0AAD7H475</accession>
<protein>
    <submittedName>
        <fullName evidence="1">Uncharacterized protein</fullName>
    </submittedName>
</protein>
<evidence type="ECO:0000313" key="1">
    <source>
        <dbReference type="EMBL" id="KAJ7711548.1"/>
    </source>
</evidence>
<reference evidence="1" key="1">
    <citation type="submission" date="2023-03" db="EMBL/GenBank/DDBJ databases">
        <title>Massive genome expansion in bonnet fungi (Mycena s.s.) driven by repeated elements and novel gene families across ecological guilds.</title>
        <authorList>
            <consortium name="Lawrence Berkeley National Laboratory"/>
            <person name="Harder C.B."/>
            <person name="Miyauchi S."/>
            <person name="Viragh M."/>
            <person name="Kuo A."/>
            <person name="Thoen E."/>
            <person name="Andreopoulos B."/>
            <person name="Lu D."/>
            <person name="Skrede I."/>
            <person name="Drula E."/>
            <person name="Henrissat B."/>
            <person name="Morin E."/>
            <person name="Kohler A."/>
            <person name="Barry K."/>
            <person name="LaButti K."/>
            <person name="Morin E."/>
            <person name="Salamov A."/>
            <person name="Lipzen A."/>
            <person name="Mereny Z."/>
            <person name="Hegedus B."/>
            <person name="Baldrian P."/>
            <person name="Stursova M."/>
            <person name="Weitz H."/>
            <person name="Taylor A."/>
            <person name="Grigoriev I.V."/>
            <person name="Nagy L.G."/>
            <person name="Martin F."/>
            <person name="Kauserud H."/>
        </authorList>
    </citation>
    <scope>NUCLEOTIDE SEQUENCE</scope>
    <source>
        <strain evidence="1">CBHHK182m</strain>
    </source>
</reference>
<proteinExistence type="predicted"/>
<keyword evidence="2" id="KW-1185">Reference proteome</keyword>